<feature type="transmembrane region" description="Helical" evidence="7">
    <location>
        <begin position="301"/>
        <end position="324"/>
    </location>
</feature>
<evidence type="ECO:0000313" key="9">
    <source>
        <dbReference type="EMBL" id="KFD71298.1"/>
    </source>
</evidence>
<feature type="transmembrane region" description="Helical" evidence="7">
    <location>
        <begin position="536"/>
        <end position="554"/>
    </location>
</feature>
<feature type="transmembrane region" description="Helical" evidence="7">
    <location>
        <begin position="637"/>
        <end position="660"/>
    </location>
</feature>
<sequence length="1213" mass="131756">MANAPGRNGSNTTSLIYLIVIVLTGFPIGYHIAALSGAMLIVREQFQLSNQWQELLVSSTMFAAAPTCLFTGRLSDALGRKKTMLLSWIFFAIGAIACSAANTKYVLLAGRILLGIGLGISCAAIPPYLTEMTRAHLRGIILNLFPLLMTIGEWLAGAFAAAFSYIENTNTNWRLMLSAGSFPIVFQLFCYPFIPESPRWLASKNKICDPYSTRASVRGDLETNTSLSNINQVADQCQDEQSCSVNRKGNGFIALLKNREGRKALLLGCSLQLIQQLSGVACVLFYSGSIAKMSGVKDNTIAMWFGSLPAMTNFIGTAIGTYLVEKVGRRSTVIWSTAASSAGVFVMGIGFSLIASTSMPAGYDEGLFLNGTFMSLAANDKCALLGCDACSYESICGFCYLPQSQDSAQSGACVSIYRKGETINPNSALYGRCLLSELSNLNVTTKSGFLEPSAAFDYGYCATSYFWIPIAASIAFLFVFALGLSGIPWTVNGEIYPNWARSMGNSASSFVNIFGCLVTTLTFLSLSTAITRQGVYYLYAALTALSTGYLYMVLPETKGIGIDDIEVLLQGPWIYKAKRHRTGRLDFASSKTNYFLCLSYSTVMSCVWVDNEKKICRKEGNMEKKPEEDKWTCRQKLITAATVMMGFPIGYNSTIVSGAMLILQEQFYLNTLWMQLITGVIIAAATVFGLLAGWLNELLGRKRLISACCILFIVGAVLTSTSNGKQALVMGRLVQGMAAGIATTTVPAYTAELAPLHLRGALITLFPLCMSIGQLVSGLSAASLSYLEDGNISWRLMLAIGTLPVVAQLFVLPLIPESKEWLASKNQIRGAAEHYGENNASGETLGRAKIKTTRTSKWALPTCTPKNDSKGGIADLLKLRETRRSLLIGCSVVMFQQLTGVTCVLYVKHCIISVNKHQCLGAAAGTCLIERCGRRNLILWSAAGSTVGLIIMGVGFSLIANSSLPSLYNEDSFVNGRFDNFAEKDPCRAFGCDECSYRPDCGFCFMPTARNVSSSGSCVSLYRSKGYEFIDYAAYGRCSPKFKNATIAGKKEINYLNPKVVFDYGFCSTSYSWVPVAGSLVFLCAFSVGFSGVPWAVNAELYPTWARSMGASAATFVNCVFCWITASTFLSLSTAITRHGLFFLFASFSAAGSILMYLILPETKGISMEDIQALLKQSWIWNPRKLTSSAASITRTKRQDYLPYANEVSVCRL</sequence>
<feature type="transmembrane region" description="Helical" evidence="7">
    <location>
        <begin position="1073"/>
        <end position="1097"/>
    </location>
</feature>
<evidence type="ECO:0000256" key="4">
    <source>
        <dbReference type="ARBA" id="ARBA00022692"/>
    </source>
</evidence>
<feature type="transmembrane region" description="Helical" evidence="7">
    <location>
        <begin position="264"/>
        <end position="286"/>
    </location>
</feature>
<dbReference type="InterPro" id="IPR005829">
    <property type="entry name" value="Sugar_transporter_CS"/>
</dbReference>
<dbReference type="InterPro" id="IPR036259">
    <property type="entry name" value="MFS_trans_sf"/>
</dbReference>
<dbReference type="SUPFAM" id="SSF103473">
    <property type="entry name" value="MFS general substrate transporter"/>
    <property type="match status" value="4"/>
</dbReference>
<evidence type="ECO:0000256" key="1">
    <source>
        <dbReference type="ARBA" id="ARBA00004141"/>
    </source>
</evidence>
<keyword evidence="3" id="KW-0813">Transport</keyword>
<dbReference type="PRINTS" id="PR00171">
    <property type="entry name" value="SUGRTRNSPORT"/>
</dbReference>
<dbReference type="InterPro" id="IPR020846">
    <property type="entry name" value="MFS_dom"/>
</dbReference>
<dbReference type="EMBL" id="KL367483">
    <property type="protein sequence ID" value="KFD71298.1"/>
    <property type="molecule type" value="Genomic_DNA"/>
</dbReference>
<feature type="transmembrane region" description="Helical" evidence="7">
    <location>
        <begin position="15"/>
        <end position="42"/>
    </location>
</feature>
<feature type="transmembrane region" description="Helical" evidence="7">
    <location>
        <begin position="333"/>
        <end position="355"/>
    </location>
</feature>
<feature type="domain" description="Major facilitator superfamily (MFS) profile" evidence="8">
    <location>
        <begin position="17"/>
        <end position="558"/>
    </location>
</feature>
<feature type="transmembrane region" description="Helical" evidence="7">
    <location>
        <begin position="510"/>
        <end position="530"/>
    </location>
</feature>
<evidence type="ECO:0000256" key="6">
    <source>
        <dbReference type="ARBA" id="ARBA00023136"/>
    </source>
</evidence>
<name>A0A085NPA2_9BILA</name>
<dbReference type="InterPro" id="IPR003663">
    <property type="entry name" value="Sugar/inositol_transpt"/>
</dbReference>
<comment type="similarity">
    <text evidence="2">Belongs to the major facilitator superfamily. Sugar transporter (TC 2.A.1.1) family.</text>
</comment>
<comment type="subcellular location">
    <subcellularLocation>
        <location evidence="1">Membrane</location>
        <topology evidence="1">Multi-pass membrane protein</topology>
    </subcellularLocation>
</comment>
<feature type="transmembrane region" description="Helical" evidence="7">
    <location>
        <begin position="937"/>
        <end position="960"/>
    </location>
</feature>
<accession>A0A085NPA2</accession>
<protein>
    <recommendedName>
        <fullName evidence="8">Major facilitator superfamily (MFS) profile domain-containing protein</fullName>
    </recommendedName>
</protein>
<keyword evidence="6 7" id="KW-0472">Membrane</keyword>
<evidence type="ECO:0000259" key="8">
    <source>
        <dbReference type="PROSITE" id="PS50850"/>
    </source>
</evidence>
<feature type="transmembrane region" description="Helical" evidence="7">
    <location>
        <begin position="83"/>
        <end position="102"/>
    </location>
</feature>
<dbReference type="PROSITE" id="PS00216">
    <property type="entry name" value="SUGAR_TRANSPORT_1"/>
    <property type="match status" value="1"/>
</dbReference>
<dbReference type="Gene3D" id="1.20.1250.20">
    <property type="entry name" value="MFS general substrate transporter like domains"/>
    <property type="match status" value="4"/>
</dbReference>
<gene>
    <name evidence="9" type="ORF">M514_03548</name>
</gene>
<evidence type="ECO:0000256" key="7">
    <source>
        <dbReference type="SAM" id="Phobius"/>
    </source>
</evidence>
<evidence type="ECO:0000256" key="2">
    <source>
        <dbReference type="ARBA" id="ARBA00010992"/>
    </source>
</evidence>
<proteinExistence type="inferred from homology"/>
<reference evidence="9" key="1">
    <citation type="journal article" date="2014" name="Nat. Genet.">
        <title>Genome and transcriptome of the porcine whipworm Trichuris suis.</title>
        <authorList>
            <person name="Jex A.R."/>
            <person name="Nejsum P."/>
            <person name="Schwarz E.M."/>
            <person name="Hu L."/>
            <person name="Young N.D."/>
            <person name="Hall R.S."/>
            <person name="Korhonen P.K."/>
            <person name="Liao S."/>
            <person name="Thamsborg S."/>
            <person name="Xia J."/>
            <person name="Xu P."/>
            <person name="Wang S."/>
            <person name="Scheerlinck J.P."/>
            <person name="Hofmann A."/>
            <person name="Sternberg P.W."/>
            <person name="Wang J."/>
            <person name="Gasser R.B."/>
        </authorList>
    </citation>
    <scope>NUCLEOTIDE SEQUENCE [LARGE SCALE GENOMIC DNA]</scope>
    <source>
        <strain evidence="9">DCEP-RM93F</strain>
    </source>
</reference>
<feature type="transmembrane region" description="Helical" evidence="7">
    <location>
        <begin position="1141"/>
        <end position="1160"/>
    </location>
</feature>
<feature type="transmembrane region" description="Helical" evidence="7">
    <location>
        <begin position="466"/>
        <end position="489"/>
    </location>
</feature>
<dbReference type="GO" id="GO:0005366">
    <property type="term" value="F:myo-inositol:proton symporter activity"/>
    <property type="evidence" value="ECO:0007669"/>
    <property type="project" value="TreeGrafter"/>
</dbReference>
<dbReference type="PANTHER" id="PTHR48020">
    <property type="entry name" value="PROTON MYO-INOSITOL COTRANSPORTER"/>
    <property type="match status" value="1"/>
</dbReference>
<evidence type="ECO:0000256" key="3">
    <source>
        <dbReference type="ARBA" id="ARBA00022448"/>
    </source>
</evidence>
<dbReference type="GO" id="GO:0016324">
    <property type="term" value="C:apical plasma membrane"/>
    <property type="evidence" value="ECO:0007669"/>
    <property type="project" value="TreeGrafter"/>
</dbReference>
<dbReference type="PANTHER" id="PTHR48020:SF12">
    <property type="entry name" value="PROTON MYO-INOSITOL COTRANSPORTER"/>
    <property type="match status" value="1"/>
</dbReference>
<dbReference type="Proteomes" id="UP000030758">
    <property type="component" value="Unassembled WGS sequence"/>
</dbReference>
<evidence type="ECO:0000256" key="5">
    <source>
        <dbReference type="ARBA" id="ARBA00022989"/>
    </source>
</evidence>
<dbReference type="InterPro" id="IPR050814">
    <property type="entry name" value="Myo-inositol_Transporter"/>
</dbReference>
<feature type="transmembrane region" description="Helical" evidence="7">
    <location>
        <begin position="762"/>
        <end position="786"/>
    </location>
</feature>
<feature type="transmembrane region" description="Helical" evidence="7">
    <location>
        <begin position="704"/>
        <end position="721"/>
    </location>
</feature>
<dbReference type="InterPro" id="IPR005828">
    <property type="entry name" value="MFS_sugar_transport-like"/>
</dbReference>
<keyword evidence="4 7" id="KW-0812">Transmembrane</keyword>
<dbReference type="AlphaFoldDB" id="A0A085NPA2"/>
<feature type="transmembrane region" description="Helical" evidence="7">
    <location>
        <begin position="792"/>
        <end position="815"/>
    </location>
</feature>
<feature type="transmembrane region" description="Helical" evidence="7">
    <location>
        <begin position="108"/>
        <end position="129"/>
    </location>
</feature>
<keyword evidence="5 7" id="KW-1133">Transmembrane helix</keyword>
<feature type="transmembrane region" description="Helical" evidence="7">
    <location>
        <begin position="175"/>
        <end position="194"/>
    </location>
</feature>
<feature type="transmembrane region" description="Helical" evidence="7">
    <location>
        <begin position="672"/>
        <end position="692"/>
    </location>
</feature>
<feature type="transmembrane region" description="Helical" evidence="7">
    <location>
        <begin position="141"/>
        <end position="163"/>
    </location>
</feature>
<feature type="domain" description="Major facilitator superfamily (MFS) profile" evidence="8">
    <location>
        <begin position="638"/>
        <end position="1164"/>
    </location>
</feature>
<dbReference type="Pfam" id="PF00083">
    <property type="entry name" value="Sugar_tr"/>
    <property type="match status" value="4"/>
</dbReference>
<feature type="transmembrane region" description="Helical" evidence="7">
    <location>
        <begin position="1109"/>
        <end position="1129"/>
    </location>
</feature>
<dbReference type="PROSITE" id="PS50850">
    <property type="entry name" value="MFS"/>
    <property type="match status" value="2"/>
</dbReference>
<organism evidence="9">
    <name type="scientific">Trichuris suis</name>
    <name type="common">pig whipworm</name>
    <dbReference type="NCBI Taxonomy" id="68888"/>
    <lineage>
        <taxon>Eukaryota</taxon>
        <taxon>Metazoa</taxon>
        <taxon>Ecdysozoa</taxon>
        <taxon>Nematoda</taxon>
        <taxon>Enoplea</taxon>
        <taxon>Dorylaimia</taxon>
        <taxon>Trichinellida</taxon>
        <taxon>Trichuridae</taxon>
        <taxon>Trichuris</taxon>
    </lineage>
</organism>
<dbReference type="PROSITE" id="PS00217">
    <property type="entry name" value="SUGAR_TRANSPORT_2"/>
    <property type="match status" value="2"/>
</dbReference>